<name>A0A9P9CXW8_9HYPO</name>
<feature type="signal peptide" evidence="1">
    <location>
        <begin position="1"/>
        <end position="19"/>
    </location>
</feature>
<sequence>MSWCPDATLVLLSTSLASSWSPALVLGIARWRHYKEEKHCKPGNGGGWPAARRDQLLVGDRVCAALFLNPAVGVFIYPDDTSDTDVGDGDAGEPRKNHRYSLGGIRLLGAGWPDLVTTHAPLRYLASVLTPP</sequence>
<evidence type="ECO:0000313" key="3">
    <source>
        <dbReference type="Proteomes" id="UP000738349"/>
    </source>
</evidence>
<dbReference type="EMBL" id="JAGMUV010000055">
    <property type="protein sequence ID" value="KAH7109014.1"/>
    <property type="molecule type" value="Genomic_DNA"/>
</dbReference>
<dbReference type="Proteomes" id="UP000738349">
    <property type="component" value="Unassembled WGS sequence"/>
</dbReference>
<organism evidence="2 3">
    <name type="scientific">Dactylonectria macrodidyma</name>
    <dbReference type="NCBI Taxonomy" id="307937"/>
    <lineage>
        <taxon>Eukaryota</taxon>
        <taxon>Fungi</taxon>
        <taxon>Dikarya</taxon>
        <taxon>Ascomycota</taxon>
        <taxon>Pezizomycotina</taxon>
        <taxon>Sordariomycetes</taxon>
        <taxon>Hypocreomycetidae</taxon>
        <taxon>Hypocreales</taxon>
        <taxon>Nectriaceae</taxon>
        <taxon>Dactylonectria</taxon>
    </lineage>
</organism>
<evidence type="ECO:0000256" key="1">
    <source>
        <dbReference type="SAM" id="SignalP"/>
    </source>
</evidence>
<comment type="caution">
    <text evidence="2">The sequence shown here is derived from an EMBL/GenBank/DDBJ whole genome shotgun (WGS) entry which is preliminary data.</text>
</comment>
<accession>A0A9P9CXW8</accession>
<keyword evidence="3" id="KW-1185">Reference proteome</keyword>
<evidence type="ECO:0000313" key="2">
    <source>
        <dbReference type="EMBL" id="KAH7109014.1"/>
    </source>
</evidence>
<proteinExistence type="predicted"/>
<protein>
    <submittedName>
        <fullName evidence="2">Uncharacterized protein</fullName>
    </submittedName>
</protein>
<reference evidence="2" key="1">
    <citation type="journal article" date="2021" name="Nat. Commun.">
        <title>Genetic determinants of endophytism in the Arabidopsis root mycobiome.</title>
        <authorList>
            <person name="Mesny F."/>
            <person name="Miyauchi S."/>
            <person name="Thiergart T."/>
            <person name="Pickel B."/>
            <person name="Atanasova L."/>
            <person name="Karlsson M."/>
            <person name="Huettel B."/>
            <person name="Barry K.W."/>
            <person name="Haridas S."/>
            <person name="Chen C."/>
            <person name="Bauer D."/>
            <person name="Andreopoulos W."/>
            <person name="Pangilinan J."/>
            <person name="LaButti K."/>
            <person name="Riley R."/>
            <person name="Lipzen A."/>
            <person name="Clum A."/>
            <person name="Drula E."/>
            <person name="Henrissat B."/>
            <person name="Kohler A."/>
            <person name="Grigoriev I.V."/>
            <person name="Martin F.M."/>
            <person name="Hacquard S."/>
        </authorList>
    </citation>
    <scope>NUCLEOTIDE SEQUENCE</scope>
    <source>
        <strain evidence="2">MPI-CAGE-AT-0147</strain>
    </source>
</reference>
<keyword evidence="1" id="KW-0732">Signal</keyword>
<dbReference type="AlphaFoldDB" id="A0A9P9CXW8"/>
<gene>
    <name evidence="2" type="ORF">EDB81DRAFT_769275</name>
</gene>
<feature type="chain" id="PRO_5040497444" evidence="1">
    <location>
        <begin position="20"/>
        <end position="132"/>
    </location>
</feature>